<dbReference type="PROSITE" id="PS00710">
    <property type="entry name" value="PGM_PMM"/>
    <property type="match status" value="1"/>
</dbReference>
<dbReference type="PANTHER" id="PTHR42946:SF1">
    <property type="entry name" value="PHOSPHOGLUCOMUTASE (ALPHA-D-GLUCOSE-1,6-BISPHOSPHATE-DEPENDENT)"/>
    <property type="match status" value="1"/>
</dbReference>
<dbReference type="Pfam" id="PF02878">
    <property type="entry name" value="PGM_PMM_I"/>
    <property type="match status" value="1"/>
</dbReference>
<dbReference type="AlphaFoldDB" id="A0A4R0P601"/>
<keyword evidence="3" id="KW-0597">Phosphoprotein</keyword>
<dbReference type="InterPro" id="IPR050060">
    <property type="entry name" value="Phosphoglucosamine_mutase"/>
</dbReference>
<dbReference type="SUPFAM" id="SSF55957">
    <property type="entry name" value="Phosphoglucomutase, C-terminal domain"/>
    <property type="match status" value="1"/>
</dbReference>
<comment type="caution">
    <text evidence="12">The sequence shown here is derived from an EMBL/GenBank/DDBJ whole genome shotgun (WGS) entry which is preliminary data.</text>
</comment>
<dbReference type="Pfam" id="PF02880">
    <property type="entry name" value="PGM_PMM_III"/>
    <property type="match status" value="1"/>
</dbReference>
<dbReference type="GO" id="GO:0004615">
    <property type="term" value="F:phosphomannomutase activity"/>
    <property type="evidence" value="ECO:0007669"/>
    <property type="project" value="TreeGrafter"/>
</dbReference>
<keyword evidence="6" id="KW-0413">Isomerase</keyword>
<reference evidence="12 13" key="1">
    <citation type="journal article" date="2015" name="Antonie Van Leeuwenhoek">
        <title>Oricola cellulosilytica gen. nov., sp. nov., a cellulose-degrading bacterium of the family Phyllobacteriaceae isolated from surface seashore water, and emended descriptions of Mesorhizobium loti and Phyllobacterium myrsinacearum.</title>
        <authorList>
            <person name="Hameed A."/>
            <person name="Shahina M."/>
            <person name="Lai W.A."/>
            <person name="Lin S.Y."/>
            <person name="Young L.S."/>
            <person name="Liu Y.C."/>
            <person name="Hsu Y.H."/>
            <person name="Young C.C."/>
        </authorList>
    </citation>
    <scope>NUCLEOTIDE SEQUENCE [LARGE SCALE GENOMIC DNA]</scope>
    <source>
        <strain evidence="12 13">KCTC 52183</strain>
    </source>
</reference>
<dbReference type="RefSeq" id="WP_131571684.1">
    <property type="nucleotide sequence ID" value="NZ_JAINFK010000002.1"/>
</dbReference>
<feature type="domain" description="Alpha-D-phosphohexomutase alpha/beta/alpha" evidence="11">
    <location>
        <begin position="267"/>
        <end position="372"/>
    </location>
</feature>
<dbReference type="InterPro" id="IPR005843">
    <property type="entry name" value="A-D-PHexomutase_C"/>
</dbReference>
<organism evidence="12 13">
    <name type="scientific">Oricola cellulosilytica</name>
    <dbReference type="NCBI Taxonomy" id="1429082"/>
    <lineage>
        <taxon>Bacteria</taxon>
        <taxon>Pseudomonadati</taxon>
        <taxon>Pseudomonadota</taxon>
        <taxon>Alphaproteobacteria</taxon>
        <taxon>Hyphomicrobiales</taxon>
        <taxon>Ahrensiaceae</taxon>
        <taxon>Oricola</taxon>
    </lineage>
</organism>
<evidence type="ECO:0000313" key="12">
    <source>
        <dbReference type="EMBL" id="TCD11321.1"/>
    </source>
</evidence>
<protein>
    <submittedName>
        <fullName evidence="12">Phosphomannomutase</fullName>
    </submittedName>
</protein>
<dbReference type="InterPro" id="IPR005845">
    <property type="entry name" value="A-D-PHexomutase_a/b/a-II"/>
</dbReference>
<evidence type="ECO:0000256" key="3">
    <source>
        <dbReference type="ARBA" id="ARBA00022553"/>
    </source>
</evidence>
<keyword evidence="5 7" id="KW-0460">Magnesium</keyword>
<gene>
    <name evidence="12" type="ORF">E0D97_17405</name>
</gene>
<proteinExistence type="inferred from homology"/>
<dbReference type="Pfam" id="PF02879">
    <property type="entry name" value="PGM_PMM_II"/>
    <property type="match status" value="1"/>
</dbReference>
<dbReference type="SUPFAM" id="SSF53738">
    <property type="entry name" value="Phosphoglucomutase, first 3 domains"/>
    <property type="match status" value="3"/>
</dbReference>
<dbReference type="Gene3D" id="3.40.120.10">
    <property type="entry name" value="Alpha-D-Glucose-1,6-Bisphosphate, subunit A, domain 3"/>
    <property type="match status" value="3"/>
</dbReference>
<dbReference type="Gene3D" id="3.30.310.50">
    <property type="entry name" value="Alpha-D-phosphohexomutase, C-terminal domain"/>
    <property type="match status" value="1"/>
</dbReference>
<dbReference type="InterPro" id="IPR016055">
    <property type="entry name" value="A-D-PHexomutase_a/b/a-I/II/III"/>
</dbReference>
<sequence>MSNTSLKFGTSGLRGLAVELASGPAYDYTAAFLGTVAGRGEIRRGGTVCIGRDLRDSSPEIAALCMEAITDSGFSPADCGALPTPALSLYAMNLGAPAIMVTGSHIPADRNGLKFYRAMGEIDKVDEQAIVACCQQMSGNRPQGAGRAREIGPQTLESYRARYAQFLEPRALSGLKVGVYQHSSVARDLIIDILSDLGAETRPLGRSDHFVPVDTEALAPEDRERLAGWVRDGGFDAIVSTDGDADRPLIADELGRFVRGDLVGAITAYWLGADCIVVPVTANSALEACSRFGKVIRTRVGSPYVIAGMNEAVQGGAACVVGFEANGGVLLGTPVVRCGRALAALPTRDAMLPVLACLSVVTERGKPLSIAASEFGFRTALSDRLQDVRPKVSAAFLASLGEGEGLGTLVQHCGPVTYCDRTDGVRLIMGSGSVVHYRPSGNAPELRCYVEAPDYDEASRLLAGGIALAREFASGEQ</sequence>
<feature type="domain" description="Alpha-D-phosphohexomutase alpha/beta/alpha" evidence="9">
    <location>
        <begin position="6"/>
        <end position="135"/>
    </location>
</feature>
<dbReference type="InterPro" id="IPR016066">
    <property type="entry name" value="A-D-PHexomutase_CS"/>
</dbReference>
<dbReference type="InterPro" id="IPR005846">
    <property type="entry name" value="A-D-PHexomutase_a/b/a-III"/>
</dbReference>
<evidence type="ECO:0000256" key="7">
    <source>
        <dbReference type="RuleBase" id="RU004326"/>
    </source>
</evidence>
<evidence type="ECO:0000256" key="2">
    <source>
        <dbReference type="ARBA" id="ARBA00010231"/>
    </source>
</evidence>
<dbReference type="InterPro" id="IPR005844">
    <property type="entry name" value="A-D-PHexomutase_a/b/a-I"/>
</dbReference>
<dbReference type="Proteomes" id="UP000291301">
    <property type="component" value="Unassembled WGS sequence"/>
</dbReference>
<comment type="cofactor">
    <cofactor evidence="1">
        <name>Mg(2+)</name>
        <dbReference type="ChEBI" id="CHEBI:18420"/>
    </cofactor>
</comment>
<feature type="domain" description="Alpha-D-phosphohexomutase alpha/beta/alpha" evidence="10">
    <location>
        <begin position="158"/>
        <end position="255"/>
    </location>
</feature>
<evidence type="ECO:0000256" key="4">
    <source>
        <dbReference type="ARBA" id="ARBA00022723"/>
    </source>
</evidence>
<evidence type="ECO:0000259" key="8">
    <source>
        <dbReference type="Pfam" id="PF00408"/>
    </source>
</evidence>
<dbReference type="GO" id="GO:0005975">
    <property type="term" value="P:carbohydrate metabolic process"/>
    <property type="evidence" value="ECO:0007669"/>
    <property type="project" value="InterPro"/>
</dbReference>
<dbReference type="PANTHER" id="PTHR42946">
    <property type="entry name" value="PHOSPHOHEXOSE MUTASE"/>
    <property type="match status" value="1"/>
</dbReference>
<evidence type="ECO:0000256" key="6">
    <source>
        <dbReference type="ARBA" id="ARBA00023235"/>
    </source>
</evidence>
<keyword evidence="4 7" id="KW-0479">Metal-binding</keyword>
<name>A0A4R0P601_9HYPH</name>
<evidence type="ECO:0000313" key="13">
    <source>
        <dbReference type="Proteomes" id="UP000291301"/>
    </source>
</evidence>
<feature type="domain" description="Alpha-D-phosphohexomutase C-terminal" evidence="8">
    <location>
        <begin position="423"/>
        <end position="462"/>
    </location>
</feature>
<evidence type="ECO:0000259" key="11">
    <source>
        <dbReference type="Pfam" id="PF02880"/>
    </source>
</evidence>
<dbReference type="OrthoDB" id="9803322at2"/>
<dbReference type="EMBL" id="SJST01000010">
    <property type="protein sequence ID" value="TCD11321.1"/>
    <property type="molecule type" value="Genomic_DNA"/>
</dbReference>
<evidence type="ECO:0000259" key="10">
    <source>
        <dbReference type="Pfam" id="PF02879"/>
    </source>
</evidence>
<evidence type="ECO:0000256" key="5">
    <source>
        <dbReference type="ARBA" id="ARBA00022842"/>
    </source>
</evidence>
<evidence type="ECO:0000256" key="1">
    <source>
        <dbReference type="ARBA" id="ARBA00001946"/>
    </source>
</evidence>
<keyword evidence="13" id="KW-1185">Reference proteome</keyword>
<dbReference type="GO" id="GO:0000287">
    <property type="term" value="F:magnesium ion binding"/>
    <property type="evidence" value="ECO:0007669"/>
    <property type="project" value="InterPro"/>
</dbReference>
<dbReference type="Pfam" id="PF00408">
    <property type="entry name" value="PGM_PMM_IV"/>
    <property type="match status" value="1"/>
</dbReference>
<dbReference type="InterPro" id="IPR036900">
    <property type="entry name" value="A-D-PHexomutase_C_sf"/>
</dbReference>
<accession>A0A4R0P601</accession>
<dbReference type="CDD" id="cd03088">
    <property type="entry name" value="ManB"/>
    <property type="match status" value="1"/>
</dbReference>
<comment type="similarity">
    <text evidence="2 7">Belongs to the phosphohexose mutase family.</text>
</comment>
<evidence type="ECO:0000259" key="9">
    <source>
        <dbReference type="Pfam" id="PF02878"/>
    </source>
</evidence>